<dbReference type="EMBL" id="LDPR01000008">
    <property type="protein sequence ID" value="KLO36654.1"/>
    <property type="molecule type" value="Genomic_DNA"/>
</dbReference>
<dbReference type="PANTHER" id="PTHR43861">
    <property type="entry name" value="TRANS-ACONITATE 2-METHYLTRANSFERASE-RELATED"/>
    <property type="match status" value="1"/>
</dbReference>
<keyword evidence="2" id="KW-0808">Transferase</keyword>
<evidence type="ECO:0000313" key="2">
    <source>
        <dbReference type="EMBL" id="KLO36654.1"/>
    </source>
</evidence>
<gene>
    <name evidence="2" type="ORF">ABH38_11855</name>
</gene>
<comment type="caution">
    <text evidence="2">The sequence shown here is derived from an EMBL/GenBank/DDBJ whole genome shotgun (WGS) entry which is preliminary data.</text>
</comment>
<dbReference type="STRING" id="1202450.B586_01975"/>
<dbReference type="PATRIC" id="fig|29311.18.peg.3924"/>
<dbReference type="Proteomes" id="UP000036334">
    <property type="component" value="Unassembled WGS sequence"/>
</dbReference>
<keyword evidence="3" id="KW-1185">Reference proteome</keyword>
<organism evidence="2 3">
    <name type="scientific">Mycobacterium haemophilum</name>
    <dbReference type="NCBI Taxonomy" id="29311"/>
    <lineage>
        <taxon>Bacteria</taxon>
        <taxon>Bacillati</taxon>
        <taxon>Actinomycetota</taxon>
        <taxon>Actinomycetes</taxon>
        <taxon>Mycobacteriales</taxon>
        <taxon>Mycobacteriaceae</taxon>
        <taxon>Mycobacterium</taxon>
    </lineage>
</organism>
<evidence type="ECO:0000313" key="3">
    <source>
        <dbReference type="Proteomes" id="UP000036334"/>
    </source>
</evidence>
<keyword evidence="2" id="KW-0489">Methyltransferase</keyword>
<evidence type="ECO:0000259" key="1">
    <source>
        <dbReference type="Pfam" id="PF08241"/>
    </source>
</evidence>
<dbReference type="OrthoDB" id="6064711at2"/>
<dbReference type="GO" id="GO:0032259">
    <property type="term" value="P:methylation"/>
    <property type="evidence" value="ECO:0007669"/>
    <property type="project" value="UniProtKB-KW"/>
</dbReference>
<reference evidence="2 3" key="1">
    <citation type="submission" date="2015-05" db="EMBL/GenBank/DDBJ databases">
        <title>Genome sequence of Mycobacterium haemophilum.</title>
        <authorList>
            <person name="Greninger A.L."/>
            <person name="Cunningham G."/>
            <person name="Miller S."/>
        </authorList>
    </citation>
    <scope>NUCLEOTIDE SEQUENCE [LARGE SCALE GENOMIC DNA]</scope>
    <source>
        <strain evidence="3">UC1</strain>
    </source>
</reference>
<name>A0A0I9VGQ4_9MYCO</name>
<dbReference type="GO" id="GO:0008757">
    <property type="term" value="F:S-adenosylmethionine-dependent methyltransferase activity"/>
    <property type="evidence" value="ECO:0007669"/>
    <property type="project" value="InterPro"/>
</dbReference>
<dbReference type="AlphaFoldDB" id="A0A0I9VGQ4"/>
<accession>A0A0I9VGQ4</accession>
<dbReference type="Gene3D" id="3.40.50.150">
    <property type="entry name" value="Vaccinia Virus protein VP39"/>
    <property type="match status" value="1"/>
</dbReference>
<dbReference type="CDD" id="cd02440">
    <property type="entry name" value="AdoMet_MTases"/>
    <property type="match status" value="1"/>
</dbReference>
<dbReference type="Pfam" id="PF08241">
    <property type="entry name" value="Methyltransf_11"/>
    <property type="match status" value="1"/>
</dbReference>
<feature type="domain" description="Methyltransferase type 11" evidence="1">
    <location>
        <begin position="35"/>
        <end position="131"/>
    </location>
</feature>
<protein>
    <submittedName>
        <fullName evidence="2">SAM-dependent methyltransferase</fullName>
    </submittedName>
</protein>
<sequence length="221" mass="24416">MTRGRGPRAQQPWNINIHYDALLDSKVPPGARRVLDVGCGDGFLAARLARRIPDVTALDVDAPVLQRAQARFAKVPIRWVQGDIMTADLPRVPGVDAFDAVVSNAALHHLEDTRAALRRLAELVSPGGTLAVVTFVKPSFRNGLWHLTTGLACMIVNRVRGKWEHTAPIKWPPSETLRQLRIHVRSLLPGARVRRLCYGRVLITWCAPDKPLNGLECSPSL</sequence>
<dbReference type="InterPro" id="IPR013216">
    <property type="entry name" value="Methyltransf_11"/>
</dbReference>
<dbReference type="InterPro" id="IPR029063">
    <property type="entry name" value="SAM-dependent_MTases_sf"/>
</dbReference>
<proteinExistence type="predicted"/>
<dbReference type="RefSeq" id="WP_047314549.1">
    <property type="nucleotide sequence ID" value="NZ_LDPQ01000006.1"/>
</dbReference>
<dbReference type="SUPFAM" id="SSF53335">
    <property type="entry name" value="S-adenosyl-L-methionine-dependent methyltransferases"/>
    <property type="match status" value="1"/>
</dbReference>
<dbReference type="PANTHER" id="PTHR43861:SF1">
    <property type="entry name" value="TRANS-ACONITATE 2-METHYLTRANSFERASE"/>
    <property type="match status" value="1"/>
</dbReference>